<evidence type="ECO:0000256" key="4">
    <source>
        <dbReference type="ARBA" id="ARBA00022825"/>
    </source>
</evidence>
<dbReference type="CDD" id="cd07023">
    <property type="entry name" value="S49_Sppa_N_C"/>
    <property type="match status" value="1"/>
</dbReference>
<reference evidence="6" key="1">
    <citation type="submission" date="2021-03" db="EMBL/GenBank/DDBJ databases">
        <authorList>
            <person name="Jaffe A."/>
        </authorList>
    </citation>
    <scope>NUCLEOTIDE SEQUENCE</scope>
    <source>
        <strain evidence="6">RIFCSPHIGHO2_01_FULL_GW2011_AR10_43_9</strain>
    </source>
</reference>
<dbReference type="InterPro" id="IPR047272">
    <property type="entry name" value="S49_SppA_C"/>
</dbReference>
<dbReference type="GO" id="GO:0006508">
    <property type="term" value="P:proteolysis"/>
    <property type="evidence" value="ECO:0007669"/>
    <property type="project" value="UniProtKB-KW"/>
</dbReference>
<keyword evidence="3" id="KW-0378">Hydrolase</keyword>
<comment type="similarity">
    <text evidence="1">Belongs to the peptidase S49 family.</text>
</comment>
<sequence>PIKGEIVMERSSFSPEFGALAIVEKLEEADADPSVGVIFLDIDSPGGSVVATKQIVYKIRELNKPSVAYIGEAGASGAYYVAAATDYVIADSGSIVGSIGVISIIPNIEKLLENWGVEVEVLTEGKFKGSGSIFESLSEEEKALFLNIMEEVFVEFKEDILEFRQGKLQREKFEEIADGRILSGKQALEAKLVDELLPREQAIEKAARLAGIEGKPSVTTYYKEEPSIFDLFFVGGKAFAEGFKESISDAGSASIKT</sequence>
<dbReference type="Pfam" id="PF01343">
    <property type="entry name" value="Peptidase_S49"/>
    <property type="match status" value="1"/>
</dbReference>
<dbReference type="PANTHER" id="PTHR42987">
    <property type="entry name" value="PEPTIDASE S49"/>
    <property type="match status" value="1"/>
</dbReference>
<reference evidence="6" key="2">
    <citation type="submission" date="2021-05" db="EMBL/GenBank/DDBJ databases">
        <title>Protein family content uncovers lineage relationships and bacterial pathway maintenance mechanisms in DPANN archaea.</title>
        <authorList>
            <person name="Castelle C.J."/>
            <person name="Meheust R."/>
            <person name="Jaffe A.L."/>
            <person name="Seitz K."/>
            <person name="Gong X."/>
            <person name="Baker B.J."/>
            <person name="Banfield J.F."/>
        </authorList>
    </citation>
    <scope>NUCLEOTIDE SEQUENCE</scope>
    <source>
        <strain evidence="6">RIFCSPHIGHO2_01_FULL_GW2011_AR10_43_9</strain>
    </source>
</reference>
<dbReference type="AlphaFoldDB" id="A0A8T4L1X4"/>
<dbReference type="Gene3D" id="6.20.330.10">
    <property type="match status" value="1"/>
</dbReference>
<protein>
    <submittedName>
        <fullName evidence="6">Signal peptide peptidase SppA</fullName>
    </submittedName>
</protein>
<evidence type="ECO:0000313" key="6">
    <source>
        <dbReference type="EMBL" id="MBS3059509.1"/>
    </source>
</evidence>
<dbReference type="InterPro" id="IPR002142">
    <property type="entry name" value="Peptidase_S49"/>
</dbReference>
<evidence type="ECO:0000259" key="5">
    <source>
        <dbReference type="Pfam" id="PF01343"/>
    </source>
</evidence>
<evidence type="ECO:0000313" key="7">
    <source>
        <dbReference type="Proteomes" id="UP000683213"/>
    </source>
</evidence>
<accession>A0A8T4L1X4</accession>
<dbReference type="GO" id="GO:0008236">
    <property type="term" value="F:serine-type peptidase activity"/>
    <property type="evidence" value="ECO:0007669"/>
    <property type="project" value="UniProtKB-KW"/>
</dbReference>
<evidence type="ECO:0000256" key="3">
    <source>
        <dbReference type="ARBA" id="ARBA00022801"/>
    </source>
</evidence>
<organism evidence="6 7">
    <name type="scientific">Candidatus Iainarchaeum sp</name>
    <dbReference type="NCBI Taxonomy" id="3101447"/>
    <lineage>
        <taxon>Archaea</taxon>
        <taxon>Candidatus Iainarchaeota</taxon>
        <taxon>Candidatus Iainarchaeia</taxon>
        <taxon>Candidatus Iainarchaeales</taxon>
        <taxon>Candidatus Iainarchaeaceae</taxon>
        <taxon>Candidatus Iainarchaeum</taxon>
    </lineage>
</organism>
<name>A0A8T4L1X4_9ARCH</name>
<dbReference type="EMBL" id="JAGVWF010000052">
    <property type="protein sequence ID" value="MBS3059509.1"/>
    <property type="molecule type" value="Genomic_DNA"/>
</dbReference>
<gene>
    <name evidence="6" type="primary">sppA</name>
    <name evidence="6" type="ORF">J4224_03760</name>
</gene>
<dbReference type="InterPro" id="IPR029045">
    <property type="entry name" value="ClpP/crotonase-like_dom_sf"/>
</dbReference>
<dbReference type="PANTHER" id="PTHR42987:SF4">
    <property type="entry name" value="PROTEASE SOHB-RELATED"/>
    <property type="match status" value="1"/>
</dbReference>
<dbReference type="InterPro" id="IPR004635">
    <property type="entry name" value="Pept_S49_SppA"/>
</dbReference>
<dbReference type="Proteomes" id="UP000683213">
    <property type="component" value="Unassembled WGS sequence"/>
</dbReference>
<feature type="domain" description="Peptidase S49" evidence="5">
    <location>
        <begin position="60"/>
        <end position="212"/>
    </location>
</feature>
<dbReference type="SUPFAM" id="SSF52096">
    <property type="entry name" value="ClpP/crotonase"/>
    <property type="match status" value="1"/>
</dbReference>
<evidence type="ECO:0000256" key="1">
    <source>
        <dbReference type="ARBA" id="ARBA00008683"/>
    </source>
</evidence>
<dbReference type="Gene3D" id="3.90.226.10">
    <property type="entry name" value="2-enoyl-CoA Hydratase, Chain A, domain 1"/>
    <property type="match status" value="1"/>
</dbReference>
<proteinExistence type="inferred from homology"/>
<keyword evidence="2" id="KW-0645">Protease</keyword>
<keyword evidence="4" id="KW-0720">Serine protease</keyword>
<comment type="caution">
    <text evidence="6">The sequence shown here is derived from an EMBL/GenBank/DDBJ whole genome shotgun (WGS) entry which is preliminary data.</text>
</comment>
<evidence type="ECO:0000256" key="2">
    <source>
        <dbReference type="ARBA" id="ARBA00022670"/>
    </source>
</evidence>
<feature type="non-terminal residue" evidence="6">
    <location>
        <position position="1"/>
    </location>
</feature>
<dbReference type="NCBIfam" id="TIGR00706">
    <property type="entry name" value="SppA_dom"/>
    <property type="match status" value="1"/>
</dbReference>